<dbReference type="InterPro" id="IPR001584">
    <property type="entry name" value="Integrase_cat-core"/>
</dbReference>
<protein>
    <recommendedName>
        <fullName evidence="1">Integrase catalytic domain-containing protein</fullName>
    </recommendedName>
</protein>
<dbReference type="EMBL" id="WUEY01000032">
    <property type="protein sequence ID" value="NEI74520.1"/>
    <property type="molecule type" value="Genomic_DNA"/>
</dbReference>
<dbReference type="Proteomes" id="UP000483035">
    <property type="component" value="Unassembled WGS sequence"/>
</dbReference>
<reference evidence="2 3" key="1">
    <citation type="submission" date="2019-12" db="EMBL/GenBank/DDBJ databases">
        <title>Rhizobium genotypes associated with high levels of biological nitrogen fixation by grain legumes in a temperate-maritime cropping system.</title>
        <authorList>
            <person name="Maluk M."/>
            <person name="Francesc Ferrando Molina F."/>
            <person name="Lopez Del Egido L."/>
            <person name="Lafos M."/>
            <person name="Langarica-Fuentes A."/>
            <person name="Gebre Yohannes G."/>
            <person name="Young M.W."/>
            <person name="Martin P."/>
            <person name="Gantlett R."/>
            <person name="Kenicer G."/>
            <person name="Hawes C."/>
            <person name="Begg G.S."/>
            <person name="Quilliam R.S."/>
            <person name="Squire G.R."/>
            <person name="Poole P.S."/>
            <person name="Young P.W."/>
            <person name="Iannetta P.M."/>
            <person name="James E.K."/>
        </authorList>
    </citation>
    <scope>NUCLEOTIDE SEQUENCE [LARGE SCALE GENOMIC DNA]</scope>
    <source>
        <strain evidence="2 3">JHI1118</strain>
    </source>
</reference>
<gene>
    <name evidence="2" type="ORF">GR212_33780</name>
</gene>
<dbReference type="InterPro" id="IPR036397">
    <property type="entry name" value="RNaseH_sf"/>
</dbReference>
<dbReference type="GO" id="GO:0003676">
    <property type="term" value="F:nucleic acid binding"/>
    <property type="evidence" value="ECO:0007669"/>
    <property type="project" value="InterPro"/>
</dbReference>
<proteinExistence type="predicted"/>
<comment type="caution">
    <text evidence="2">The sequence shown here is derived from an EMBL/GenBank/DDBJ whole genome shotgun (WGS) entry which is preliminary data.</text>
</comment>
<accession>A0A6L9UL10</accession>
<organism evidence="2 3">
    <name type="scientific">Rhizobium lusitanum</name>
    <dbReference type="NCBI Taxonomy" id="293958"/>
    <lineage>
        <taxon>Bacteria</taxon>
        <taxon>Pseudomonadati</taxon>
        <taxon>Pseudomonadota</taxon>
        <taxon>Alphaproteobacteria</taxon>
        <taxon>Hyphomicrobiales</taxon>
        <taxon>Rhizobiaceae</taxon>
        <taxon>Rhizobium/Agrobacterium group</taxon>
        <taxon>Rhizobium</taxon>
    </lineage>
</organism>
<evidence type="ECO:0000313" key="3">
    <source>
        <dbReference type="Proteomes" id="UP000483035"/>
    </source>
</evidence>
<name>A0A6L9UL10_9HYPH</name>
<feature type="domain" description="Integrase catalytic" evidence="1">
    <location>
        <begin position="1"/>
        <end position="127"/>
    </location>
</feature>
<sequence>MTELRRLMPFLLLGIDTDNDSVFINETIRDYCVNSDIEFARCRPYRKNDQAYVEQKNGSVIRRIVGYHRYEGVEAAAILAELYRSVRLFVNFFQLSFKLLEKRRNGAMLKKLYSSPATPHHRLLSDARAAVEVCNRLLRMREQFDLVKLLRDIRAGQQRFADIAHQGTPSTEAPNIESFLQSLRIAWTEAEVRPTAKAKPKLKRERRRLDPLVNVTNDLYTWFEDEPWRTGRELRERLQSIYPGEYPDGLIRTVQPRVKGWRRERAHRIIFGIEPGKAEQLPELTGGWEHSGEAICYPFGGILR</sequence>
<dbReference type="RefSeq" id="WP_163993869.1">
    <property type="nucleotide sequence ID" value="NZ_WUEY01000032.1"/>
</dbReference>
<dbReference type="InterPro" id="IPR012337">
    <property type="entry name" value="RNaseH-like_sf"/>
</dbReference>
<dbReference type="SUPFAM" id="SSF53098">
    <property type="entry name" value="Ribonuclease H-like"/>
    <property type="match status" value="1"/>
</dbReference>
<dbReference type="Gene3D" id="3.30.420.10">
    <property type="entry name" value="Ribonuclease H-like superfamily/Ribonuclease H"/>
    <property type="match status" value="1"/>
</dbReference>
<evidence type="ECO:0000259" key="1">
    <source>
        <dbReference type="PROSITE" id="PS50994"/>
    </source>
</evidence>
<dbReference type="PROSITE" id="PS50994">
    <property type="entry name" value="INTEGRASE"/>
    <property type="match status" value="1"/>
</dbReference>
<dbReference type="AlphaFoldDB" id="A0A6L9UL10"/>
<dbReference type="GO" id="GO:0015074">
    <property type="term" value="P:DNA integration"/>
    <property type="evidence" value="ECO:0007669"/>
    <property type="project" value="InterPro"/>
</dbReference>
<evidence type="ECO:0000313" key="2">
    <source>
        <dbReference type="EMBL" id="NEI74520.1"/>
    </source>
</evidence>